<keyword evidence="2" id="KW-1185">Reference proteome</keyword>
<dbReference type="InterPro" id="IPR004320">
    <property type="entry name" value="BPS1_pln"/>
</dbReference>
<evidence type="ECO:0000313" key="2">
    <source>
        <dbReference type="Proteomes" id="UP000826271"/>
    </source>
</evidence>
<dbReference type="GO" id="GO:0048364">
    <property type="term" value="P:root development"/>
    <property type="evidence" value="ECO:0007669"/>
    <property type="project" value="InterPro"/>
</dbReference>
<reference evidence="1" key="1">
    <citation type="submission" date="2019-10" db="EMBL/GenBank/DDBJ databases">
        <authorList>
            <person name="Zhang R."/>
            <person name="Pan Y."/>
            <person name="Wang J."/>
            <person name="Ma R."/>
            <person name="Yu S."/>
        </authorList>
    </citation>
    <scope>NUCLEOTIDE SEQUENCE</scope>
    <source>
        <strain evidence="1">LA-IB0</strain>
        <tissue evidence="1">Leaf</tissue>
    </source>
</reference>
<protein>
    <submittedName>
        <fullName evidence="1">Uncharacterized protein</fullName>
    </submittedName>
</protein>
<sequence>MQCPITSLAIQQESNFCLVHAKTVLRKEGKWIISLLLSCKSGRVTKFLPTEEADDVVASKCFSLRKWFSKSSIESCEPLLNREKSLLSFPSQSHPIVNDVEDHLHRLRASEATSTSSSLCEKMASLRDLHEGINNMIQMPSIQQALSYEHGQGWINELIEGSLKVVDICGFSREVVSLTKESIQDLESSIRRNRGETATLDDIKAYVASRKKINKMVKKCNKNIYKNSTAIPDNEFGTMLKETEALDFSVLSSVLMLISGEKERSKQRSWSFLSKFTQTSRVHFEVENITVKQLKATEMSIEEVEEGLESLFRSLIKTRVSLLNVISH</sequence>
<dbReference type="EMBL" id="WHWC01000008">
    <property type="protein sequence ID" value="KAG8377773.1"/>
    <property type="molecule type" value="Genomic_DNA"/>
</dbReference>
<dbReference type="AlphaFoldDB" id="A0AAV6X5S2"/>
<dbReference type="Pfam" id="PF03087">
    <property type="entry name" value="BPS1"/>
    <property type="match status" value="1"/>
</dbReference>
<comment type="caution">
    <text evidence="1">The sequence shown here is derived from an EMBL/GenBank/DDBJ whole genome shotgun (WGS) entry which is preliminary data.</text>
</comment>
<name>A0AAV6X5S2_9LAMI</name>
<dbReference type="Proteomes" id="UP000826271">
    <property type="component" value="Unassembled WGS sequence"/>
</dbReference>
<gene>
    <name evidence="1" type="ORF">BUALT_Bualt08G0068300</name>
</gene>
<dbReference type="GO" id="GO:0048367">
    <property type="term" value="P:shoot system development"/>
    <property type="evidence" value="ECO:0007669"/>
    <property type="project" value="InterPro"/>
</dbReference>
<accession>A0AAV6X5S2</accession>
<proteinExistence type="predicted"/>
<organism evidence="1 2">
    <name type="scientific">Buddleja alternifolia</name>
    <dbReference type="NCBI Taxonomy" id="168488"/>
    <lineage>
        <taxon>Eukaryota</taxon>
        <taxon>Viridiplantae</taxon>
        <taxon>Streptophyta</taxon>
        <taxon>Embryophyta</taxon>
        <taxon>Tracheophyta</taxon>
        <taxon>Spermatophyta</taxon>
        <taxon>Magnoliopsida</taxon>
        <taxon>eudicotyledons</taxon>
        <taxon>Gunneridae</taxon>
        <taxon>Pentapetalae</taxon>
        <taxon>asterids</taxon>
        <taxon>lamiids</taxon>
        <taxon>Lamiales</taxon>
        <taxon>Scrophulariaceae</taxon>
        <taxon>Buddlejeae</taxon>
        <taxon>Buddleja</taxon>
    </lineage>
</organism>
<dbReference type="PANTHER" id="PTHR33070">
    <property type="entry name" value="OS06G0725500 PROTEIN"/>
    <property type="match status" value="1"/>
</dbReference>
<dbReference type="PANTHER" id="PTHR33070:SF129">
    <property type="entry name" value="DUF241 DOMAIN PROTEIN"/>
    <property type="match status" value="1"/>
</dbReference>
<evidence type="ECO:0000313" key="1">
    <source>
        <dbReference type="EMBL" id="KAG8377773.1"/>
    </source>
</evidence>